<evidence type="ECO:0000256" key="5">
    <source>
        <dbReference type="SAM" id="Phobius"/>
    </source>
</evidence>
<evidence type="ECO:0000256" key="3">
    <source>
        <dbReference type="ARBA" id="ARBA00022989"/>
    </source>
</evidence>
<feature type="domain" description="EamA" evidence="6">
    <location>
        <begin position="153"/>
        <end position="278"/>
    </location>
</feature>
<evidence type="ECO:0000256" key="1">
    <source>
        <dbReference type="ARBA" id="ARBA00004141"/>
    </source>
</evidence>
<keyword evidence="2 5" id="KW-0812">Transmembrane</keyword>
<feature type="transmembrane region" description="Helical" evidence="5">
    <location>
        <begin position="85"/>
        <end position="118"/>
    </location>
</feature>
<name>A0A9X1B7N7_9GAMM</name>
<comment type="caution">
    <text evidence="7">The sequence shown here is derived from an EMBL/GenBank/DDBJ whole genome shotgun (WGS) entry which is preliminary data.</text>
</comment>
<reference evidence="7 8" key="1">
    <citation type="journal article" date="2020" name="Microorganisms">
        <title>Osmotic Adaptation and Compatible Solute Biosynthesis of Phototrophic Bacteria as Revealed from Genome Analyses.</title>
        <authorList>
            <person name="Imhoff J.F."/>
            <person name="Rahn T."/>
            <person name="Kunzel S."/>
            <person name="Keller A."/>
            <person name="Neulinger S.C."/>
        </authorList>
    </citation>
    <scope>NUCLEOTIDE SEQUENCE [LARGE SCALE GENOMIC DNA]</scope>
    <source>
        <strain evidence="7 8">DSM 21303</strain>
    </source>
</reference>
<feature type="transmembrane region" description="Helical" evidence="5">
    <location>
        <begin position="154"/>
        <end position="172"/>
    </location>
</feature>
<proteinExistence type="predicted"/>
<feature type="transmembrane region" description="Helical" evidence="5">
    <location>
        <begin position="212"/>
        <end position="233"/>
    </location>
</feature>
<gene>
    <name evidence="7" type="ORF">CKO25_00740</name>
</gene>
<evidence type="ECO:0000313" key="7">
    <source>
        <dbReference type="EMBL" id="MBK1643205.1"/>
    </source>
</evidence>
<feature type="transmembrane region" description="Helical" evidence="5">
    <location>
        <begin position="266"/>
        <end position="283"/>
    </location>
</feature>
<keyword evidence="8" id="KW-1185">Reference proteome</keyword>
<evidence type="ECO:0000256" key="2">
    <source>
        <dbReference type="ARBA" id="ARBA00022692"/>
    </source>
</evidence>
<dbReference type="SUPFAM" id="SSF103481">
    <property type="entry name" value="Multidrug resistance efflux transporter EmrE"/>
    <property type="match status" value="2"/>
</dbReference>
<evidence type="ECO:0000313" key="8">
    <source>
        <dbReference type="Proteomes" id="UP001138802"/>
    </source>
</evidence>
<dbReference type="GO" id="GO:0016020">
    <property type="term" value="C:membrane"/>
    <property type="evidence" value="ECO:0007669"/>
    <property type="project" value="UniProtKB-SubCell"/>
</dbReference>
<comment type="subcellular location">
    <subcellularLocation>
        <location evidence="1">Membrane</location>
        <topology evidence="1">Multi-pass membrane protein</topology>
    </subcellularLocation>
</comment>
<feature type="transmembrane region" description="Helical" evidence="5">
    <location>
        <begin position="14"/>
        <end position="32"/>
    </location>
</feature>
<dbReference type="PANTHER" id="PTHR22911">
    <property type="entry name" value="ACYL-MALONYL CONDENSING ENZYME-RELATED"/>
    <property type="match status" value="1"/>
</dbReference>
<dbReference type="EMBL" id="NRSD01000001">
    <property type="protein sequence ID" value="MBK1643205.1"/>
    <property type="molecule type" value="Genomic_DNA"/>
</dbReference>
<protein>
    <recommendedName>
        <fullName evidence="6">EamA domain-containing protein</fullName>
    </recommendedName>
</protein>
<dbReference type="PANTHER" id="PTHR22911:SF6">
    <property type="entry name" value="SOLUTE CARRIER FAMILY 35 MEMBER G1"/>
    <property type="match status" value="1"/>
</dbReference>
<sequence>MTEPSRTSVDLPRAAGWMGVALISFALLAVSARELLQGMEPVQFLWVRTLLGLPILIPLALWLAPGFHRTQQLPLHLLRNLFHYGGQVCWITAIGMLPLAMVFALEFTAPVWAALLALVFLGERLHRGRLTALILGLIGVLIMTRPGLQPLDLGILIGLAAAMGFAVSLTATKGLTRHDQVFTILFWMLVMQLLIGLGPALLVWQPMSWDDALWFGVAAVTGISAHLGIAKAFQHADATLVLPLDFLRLPLIALVGLLFYGEGLDPWIMTGAALILVGNLYGLGAERRLLAREATASGQARPPCSRT</sequence>
<dbReference type="AlphaFoldDB" id="A0A9X1B7N7"/>
<dbReference type="InterPro" id="IPR000620">
    <property type="entry name" value="EamA_dom"/>
</dbReference>
<feature type="transmembrane region" description="Helical" evidence="5">
    <location>
        <begin position="240"/>
        <end position="260"/>
    </location>
</feature>
<accession>A0A9X1B7N7</accession>
<dbReference type="Proteomes" id="UP001138802">
    <property type="component" value="Unassembled WGS sequence"/>
</dbReference>
<dbReference type="InterPro" id="IPR037185">
    <property type="entry name" value="EmrE-like"/>
</dbReference>
<evidence type="ECO:0000256" key="4">
    <source>
        <dbReference type="ARBA" id="ARBA00023136"/>
    </source>
</evidence>
<keyword evidence="4 5" id="KW-0472">Membrane</keyword>
<feature type="transmembrane region" description="Helical" evidence="5">
    <location>
        <begin position="184"/>
        <end position="206"/>
    </location>
</feature>
<keyword evidence="3 5" id="KW-1133">Transmembrane helix</keyword>
<feature type="transmembrane region" description="Helical" evidence="5">
    <location>
        <begin position="130"/>
        <end position="148"/>
    </location>
</feature>
<dbReference type="Pfam" id="PF00892">
    <property type="entry name" value="EamA"/>
    <property type="match status" value="2"/>
</dbReference>
<evidence type="ECO:0000259" key="6">
    <source>
        <dbReference type="Pfam" id="PF00892"/>
    </source>
</evidence>
<dbReference type="Gene3D" id="1.10.3730.20">
    <property type="match status" value="1"/>
</dbReference>
<dbReference type="RefSeq" id="WP_200385997.1">
    <property type="nucleotide sequence ID" value="NZ_NRSD01000001.1"/>
</dbReference>
<feature type="domain" description="EamA" evidence="6">
    <location>
        <begin position="17"/>
        <end position="144"/>
    </location>
</feature>
<feature type="transmembrane region" description="Helical" evidence="5">
    <location>
        <begin position="44"/>
        <end position="65"/>
    </location>
</feature>
<organism evidence="7 8">
    <name type="scientific">Thiocapsa imhoffii</name>
    <dbReference type="NCBI Taxonomy" id="382777"/>
    <lineage>
        <taxon>Bacteria</taxon>
        <taxon>Pseudomonadati</taxon>
        <taxon>Pseudomonadota</taxon>
        <taxon>Gammaproteobacteria</taxon>
        <taxon>Chromatiales</taxon>
        <taxon>Chromatiaceae</taxon>
        <taxon>Thiocapsa</taxon>
    </lineage>
</organism>